<comment type="caution">
    <text evidence="9">The sequence shown here is derived from an EMBL/GenBank/DDBJ whole genome shotgun (WGS) entry which is preliminary data.</text>
</comment>
<evidence type="ECO:0000256" key="8">
    <source>
        <dbReference type="SAM" id="MobiDB-lite"/>
    </source>
</evidence>
<dbReference type="EMBL" id="BAABGT010000115">
    <property type="protein sequence ID" value="GAA4558775.1"/>
    <property type="molecule type" value="Genomic_DNA"/>
</dbReference>
<gene>
    <name evidence="9" type="ORF">GCM10023175_65550</name>
</gene>
<evidence type="ECO:0000256" key="6">
    <source>
        <dbReference type="ARBA" id="ARBA00023002"/>
    </source>
</evidence>
<reference evidence="10" key="1">
    <citation type="journal article" date="2019" name="Int. J. Syst. Evol. Microbiol.">
        <title>The Global Catalogue of Microorganisms (GCM) 10K type strain sequencing project: providing services to taxonomists for standard genome sequencing and annotation.</title>
        <authorList>
            <consortium name="The Broad Institute Genomics Platform"/>
            <consortium name="The Broad Institute Genome Sequencing Center for Infectious Disease"/>
            <person name="Wu L."/>
            <person name="Ma J."/>
        </authorList>
    </citation>
    <scope>NUCLEOTIDE SEQUENCE [LARGE SCALE GENOMIC DNA]</scope>
    <source>
        <strain evidence="10">JCM 17906</strain>
    </source>
</reference>
<accession>A0ABP8S3R6</accession>
<dbReference type="PRINTS" id="PR00411">
    <property type="entry name" value="PNDRDTASEI"/>
</dbReference>
<organism evidence="9 10">
    <name type="scientific">Pseudonocardia xishanensis</name>
    <dbReference type="NCBI Taxonomy" id="630995"/>
    <lineage>
        <taxon>Bacteria</taxon>
        <taxon>Bacillati</taxon>
        <taxon>Actinomycetota</taxon>
        <taxon>Actinomycetes</taxon>
        <taxon>Pseudonocardiales</taxon>
        <taxon>Pseudonocardiaceae</taxon>
        <taxon>Pseudonocardia</taxon>
    </lineage>
</organism>
<dbReference type="InterPro" id="IPR036188">
    <property type="entry name" value="FAD/NAD-bd_sf"/>
</dbReference>
<comment type="cofactor">
    <cofactor evidence="1">
        <name>FAD</name>
        <dbReference type="ChEBI" id="CHEBI:57692"/>
    </cofactor>
</comment>
<proteinExistence type="inferred from homology"/>
<evidence type="ECO:0000313" key="9">
    <source>
        <dbReference type="EMBL" id="GAA4558775.1"/>
    </source>
</evidence>
<evidence type="ECO:0000256" key="2">
    <source>
        <dbReference type="ARBA" id="ARBA00010139"/>
    </source>
</evidence>
<keyword evidence="7" id="KW-0503">Monooxygenase</keyword>
<dbReference type="PANTHER" id="PTHR43098">
    <property type="entry name" value="L-ORNITHINE N(5)-MONOOXYGENASE-RELATED"/>
    <property type="match status" value="1"/>
</dbReference>
<keyword evidence="4" id="KW-0274">FAD</keyword>
<keyword evidence="6" id="KW-0560">Oxidoreductase</keyword>
<sequence length="546" mass="59411">MQNDEVSSRDVDVVVVGAGFSGLYLAHRATQMGLSVQVLEAGSGVGGTWFWNTYPGARCDVESIDYSYSFSDELQQGWVWSERYAAQEEILAYLNHVADRFDLRRHIRFDTRVSTAEFDGSGWVVTTEQGDTVSATFCVMASGGLSAPKKPDIAGLDDFAGQSFHTARWPKEGVEFAGKRVAIIGTGSTGVQLVPMVAREADQVYVLQRTPNYVVPAGNRPLGEGELDTVKATYPERRQNARRTASGVPAAAKPGPGKDLSDAARREVYERMWAIGGAPAILRGFTDVMTDPGVNVFVADFAREKIAQTVRDPETAESLSQRDFPFGAKRLCLETDYFEAYNRPNVELVDLRKKPLERVTAGGFVAGGEEYAVDVILLAIGFDAISGAVTEIDVRGRDGVSLKDYWADGPKATLGLQVAGFPNLFLVNGPGSPAVLGNVVAFAEQHVEWITDCIGYLRDNGVGTIETTPESDETWADHVDEVGGQTLYVRAKSWYTGENVPGKPRRFLPYAGGLDRYRDRCDEIAAKGYDGFVLSREHDPAEAASG</sequence>
<evidence type="ECO:0000313" key="10">
    <source>
        <dbReference type="Proteomes" id="UP001501598"/>
    </source>
</evidence>
<dbReference type="InterPro" id="IPR050775">
    <property type="entry name" value="FAD-binding_Monooxygenases"/>
</dbReference>
<evidence type="ECO:0000256" key="7">
    <source>
        <dbReference type="ARBA" id="ARBA00023033"/>
    </source>
</evidence>
<comment type="similarity">
    <text evidence="2">Belongs to the FAD-binding monooxygenase family.</text>
</comment>
<evidence type="ECO:0000256" key="3">
    <source>
        <dbReference type="ARBA" id="ARBA00022630"/>
    </source>
</evidence>
<dbReference type="Proteomes" id="UP001501598">
    <property type="component" value="Unassembled WGS sequence"/>
</dbReference>
<dbReference type="Pfam" id="PF13738">
    <property type="entry name" value="Pyr_redox_3"/>
    <property type="match status" value="1"/>
</dbReference>
<feature type="region of interest" description="Disordered" evidence="8">
    <location>
        <begin position="238"/>
        <end position="260"/>
    </location>
</feature>
<protein>
    <submittedName>
        <fullName evidence="9">NAD(P)/FAD-dependent oxidoreductase</fullName>
    </submittedName>
</protein>
<name>A0ABP8S3R6_9PSEU</name>
<keyword evidence="3" id="KW-0285">Flavoprotein</keyword>
<keyword evidence="10" id="KW-1185">Reference proteome</keyword>
<dbReference type="Gene3D" id="3.50.50.60">
    <property type="entry name" value="FAD/NAD(P)-binding domain"/>
    <property type="match status" value="2"/>
</dbReference>
<evidence type="ECO:0000256" key="1">
    <source>
        <dbReference type="ARBA" id="ARBA00001974"/>
    </source>
</evidence>
<dbReference type="RefSeq" id="WP_345426965.1">
    <property type="nucleotide sequence ID" value="NZ_BAABGT010000115.1"/>
</dbReference>
<dbReference type="SUPFAM" id="SSF51905">
    <property type="entry name" value="FAD/NAD(P)-binding domain"/>
    <property type="match status" value="2"/>
</dbReference>
<dbReference type="PRINTS" id="PR00368">
    <property type="entry name" value="FADPNR"/>
</dbReference>
<dbReference type="PANTHER" id="PTHR43098:SF3">
    <property type="entry name" value="L-ORNITHINE N(5)-MONOOXYGENASE-RELATED"/>
    <property type="match status" value="1"/>
</dbReference>
<evidence type="ECO:0000256" key="5">
    <source>
        <dbReference type="ARBA" id="ARBA00022857"/>
    </source>
</evidence>
<keyword evidence="5" id="KW-0521">NADP</keyword>
<evidence type="ECO:0000256" key="4">
    <source>
        <dbReference type="ARBA" id="ARBA00022827"/>
    </source>
</evidence>